<organism evidence="1 2">
    <name type="scientific">Lachnospira hominis</name>
    <name type="common">ex Liu et al. 2021</name>
    <dbReference type="NCBI Taxonomy" id="2763051"/>
    <lineage>
        <taxon>Bacteria</taxon>
        <taxon>Bacillati</taxon>
        <taxon>Bacillota</taxon>
        <taxon>Clostridia</taxon>
        <taxon>Lachnospirales</taxon>
        <taxon>Lachnospiraceae</taxon>
        <taxon>Lachnospira</taxon>
    </lineage>
</organism>
<sequence>MVENITIIKGTDGPTAVFLAGKNHRYTLRQKIKKYIFNRKMKFVEKSLKPEGHTVDEVIYYAKNKYGFEEADKDSDEYKEEYNQMRSSFIIQYKPELLGDLTSEPELKGTSEQDMLELMEQNAKRMERAQNVPKDLFDIDYHKLVKRFNDKNDYMHIDIEKNYSSISGGVCGSDKMVKKFNCIYKDIYRYYGVSARDIMEKTERYEDVVHTLSM</sequence>
<evidence type="ECO:0000313" key="2">
    <source>
        <dbReference type="Proteomes" id="UP000628463"/>
    </source>
</evidence>
<reference evidence="1 2" key="1">
    <citation type="submission" date="2020-08" db="EMBL/GenBank/DDBJ databases">
        <title>Genome public.</title>
        <authorList>
            <person name="Liu C."/>
            <person name="Sun Q."/>
        </authorList>
    </citation>
    <scope>NUCLEOTIDE SEQUENCE [LARGE SCALE GENOMIC DNA]</scope>
    <source>
        <strain evidence="1 2">NSJ-43</strain>
    </source>
</reference>
<dbReference type="Proteomes" id="UP000628463">
    <property type="component" value="Unassembled WGS sequence"/>
</dbReference>
<dbReference type="EMBL" id="JACOPD010000007">
    <property type="protein sequence ID" value="MBC5681343.1"/>
    <property type="molecule type" value="Genomic_DNA"/>
</dbReference>
<accession>A0ABR7G1M7</accession>
<gene>
    <name evidence="1" type="ORF">H8S01_10255</name>
</gene>
<comment type="caution">
    <text evidence="1">The sequence shown here is derived from an EMBL/GenBank/DDBJ whole genome shotgun (WGS) entry which is preliminary data.</text>
</comment>
<name>A0ABR7G1M7_9FIRM</name>
<evidence type="ECO:0000313" key="1">
    <source>
        <dbReference type="EMBL" id="MBC5681343.1"/>
    </source>
</evidence>
<proteinExistence type="predicted"/>
<protein>
    <submittedName>
        <fullName evidence="1">Uncharacterized protein</fullName>
    </submittedName>
</protein>
<keyword evidence="2" id="KW-1185">Reference proteome</keyword>
<dbReference type="RefSeq" id="WP_186837123.1">
    <property type="nucleotide sequence ID" value="NZ_JACOPD010000007.1"/>
</dbReference>